<evidence type="ECO:0000256" key="7">
    <source>
        <dbReference type="ARBA" id="ARBA00023303"/>
    </source>
</evidence>
<dbReference type="GO" id="GO:0030322">
    <property type="term" value="P:stabilization of membrane potential"/>
    <property type="evidence" value="ECO:0007669"/>
    <property type="project" value="TreeGrafter"/>
</dbReference>
<dbReference type="Gene3D" id="1.10.287.70">
    <property type="match status" value="1"/>
</dbReference>
<keyword evidence="2" id="KW-0813">Transport</keyword>
<dbReference type="AlphaFoldDB" id="A0A915DLX6"/>
<keyword evidence="10" id="KW-1185">Reference proteome</keyword>
<evidence type="ECO:0000256" key="6">
    <source>
        <dbReference type="ARBA" id="ARBA00023136"/>
    </source>
</evidence>
<dbReference type="GO" id="GO:0022841">
    <property type="term" value="F:potassium ion leak channel activity"/>
    <property type="evidence" value="ECO:0007669"/>
    <property type="project" value="TreeGrafter"/>
</dbReference>
<feature type="transmembrane region" description="Helical" evidence="8">
    <location>
        <begin position="29"/>
        <end position="55"/>
    </location>
</feature>
<dbReference type="GO" id="GO:0005886">
    <property type="term" value="C:plasma membrane"/>
    <property type="evidence" value="ECO:0007669"/>
    <property type="project" value="TreeGrafter"/>
</dbReference>
<evidence type="ECO:0000256" key="8">
    <source>
        <dbReference type="SAM" id="Phobius"/>
    </source>
</evidence>
<evidence type="ECO:0000256" key="3">
    <source>
        <dbReference type="ARBA" id="ARBA00022692"/>
    </source>
</evidence>
<evidence type="ECO:0000313" key="10">
    <source>
        <dbReference type="Proteomes" id="UP000887574"/>
    </source>
</evidence>
<sequence>MDFFKALYFNYVTITTIGLGDVVPKSHNYLLFTFIYITIGLSLTTMAVEIAADYLKSSITLEEKMKLKNLIKHLGDQLNVPVEELEHLNIDQFVNSALQVADGQTKTEDRPISFSDIRKEVDSRNIEFADDE</sequence>
<evidence type="ECO:0000256" key="5">
    <source>
        <dbReference type="ARBA" id="ARBA00023065"/>
    </source>
</evidence>
<evidence type="ECO:0000256" key="2">
    <source>
        <dbReference type="ARBA" id="ARBA00022448"/>
    </source>
</evidence>
<dbReference type="InterPro" id="IPR013099">
    <property type="entry name" value="K_chnl_dom"/>
</dbReference>
<dbReference type="InterPro" id="IPR003280">
    <property type="entry name" value="2pore_dom_K_chnl"/>
</dbReference>
<keyword evidence="5" id="KW-0406">Ion transport</keyword>
<evidence type="ECO:0000259" key="9">
    <source>
        <dbReference type="Pfam" id="PF07885"/>
    </source>
</evidence>
<dbReference type="SUPFAM" id="SSF81324">
    <property type="entry name" value="Voltage-gated potassium channels"/>
    <property type="match status" value="1"/>
</dbReference>
<feature type="domain" description="Potassium channel" evidence="9">
    <location>
        <begin position="1"/>
        <end position="55"/>
    </location>
</feature>
<keyword evidence="6 8" id="KW-0472">Membrane</keyword>
<dbReference type="Pfam" id="PF07885">
    <property type="entry name" value="Ion_trans_2"/>
    <property type="match status" value="1"/>
</dbReference>
<dbReference type="PANTHER" id="PTHR11003:SF335">
    <property type="entry name" value="POTASSIUM CHANNEL DOMAIN-CONTAINING PROTEIN"/>
    <property type="match status" value="1"/>
</dbReference>
<evidence type="ECO:0000256" key="4">
    <source>
        <dbReference type="ARBA" id="ARBA00022989"/>
    </source>
</evidence>
<dbReference type="GO" id="GO:0015271">
    <property type="term" value="F:outward rectifier potassium channel activity"/>
    <property type="evidence" value="ECO:0007669"/>
    <property type="project" value="TreeGrafter"/>
</dbReference>
<proteinExistence type="predicted"/>
<dbReference type="Proteomes" id="UP000887574">
    <property type="component" value="Unplaced"/>
</dbReference>
<dbReference type="PANTHER" id="PTHR11003">
    <property type="entry name" value="POTASSIUM CHANNEL, SUBFAMILY K"/>
    <property type="match status" value="1"/>
</dbReference>
<name>A0A915DLX6_9BILA</name>
<keyword evidence="3 8" id="KW-0812">Transmembrane</keyword>
<evidence type="ECO:0000313" key="11">
    <source>
        <dbReference type="WBParaSite" id="jg21380"/>
    </source>
</evidence>
<evidence type="ECO:0000256" key="1">
    <source>
        <dbReference type="ARBA" id="ARBA00004141"/>
    </source>
</evidence>
<protein>
    <submittedName>
        <fullName evidence="11">Potassium channel domain-containing protein</fullName>
    </submittedName>
</protein>
<organism evidence="10 11">
    <name type="scientific">Ditylenchus dipsaci</name>
    <dbReference type="NCBI Taxonomy" id="166011"/>
    <lineage>
        <taxon>Eukaryota</taxon>
        <taxon>Metazoa</taxon>
        <taxon>Ecdysozoa</taxon>
        <taxon>Nematoda</taxon>
        <taxon>Chromadorea</taxon>
        <taxon>Rhabditida</taxon>
        <taxon>Tylenchina</taxon>
        <taxon>Tylenchomorpha</taxon>
        <taxon>Sphaerularioidea</taxon>
        <taxon>Anguinidae</taxon>
        <taxon>Anguininae</taxon>
        <taxon>Ditylenchus</taxon>
    </lineage>
</organism>
<keyword evidence="7" id="KW-0407">Ion channel</keyword>
<accession>A0A915DLX6</accession>
<dbReference type="WBParaSite" id="jg21380">
    <property type="protein sequence ID" value="jg21380"/>
    <property type="gene ID" value="jg21380"/>
</dbReference>
<reference evidence="11" key="1">
    <citation type="submission" date="2022-11" db="UniProtKB">
        <authorList>
            <consortium name="WormBaseParasite"/>
        </authorList>
    </citation>
    <scope>IDENTIFICATION</scope>
</reference>
<comment type="subcellular location">
    <subcellularLocation>
        <location evidence="1">Membrane</location>
        <topology evidence="1">Multi-pass membrane protein</topology>
    </subcellularLocation>
</comment>
<keyword evidence="4 8" id="KW-1133">Transmembrane helix</keyword>